<dbReference type="SUPFAM" id="SSF53850">
    <property type="entry name" value="Periplasmic binding protein-like II"/>
    <property type="match status" value="1"/>
</dbReference>
<comment type="similarity">
    <text evidence="1">Belongs to the LysR transcriptional regulatory family.</text>
</comment>
<accession>A0A423KGR0</accession>
<sequence length="296" mass="32288">MTKNIGWELYRSFLAVLTHGSLSAAARALGITQPTVGRHVAELEVSFKQTLFTRSRTGLMPTEAALTLRSFAEAMHSNAAALERAMAGQGQTTGGTVRVTASEVIAVEVLPPALARLRRAHPQLTIELVATNRVQDLLQREADIAVRMTAPKQEQLIARSVGNVKIGLHAQADYLHQFGTPQGPADLARHTLIGFDTETPFLRAASKRVPGWSREGFSLRSDSDLAQLSLIRAGAGIGFCQSAIARRDARLVQVLPEHFTFQLDAWVTMHEDLRNSPRCKVVFDALVQCLLAHTAI</sequence>
<proteinExistence type="inferred from homology"/>
<dbReference type="InterPro" id="IPR058163">
    <property type="entry name" value="LysR-type_TF_proteobact-type"/>
</dbReference>
<evidence type="ECO:0000256" key="3">
    <source>
        <dbReference type="ARBA" id="ARBA00023125"/>
    </source>
</evidence>
<dbReference type="InterPro" id="IPR036390">
    <property type="entry name" value="WH_DNA-bd_sf"/>
</dbReference>
<evidence type="ECO:0000259" key="5">
    <source>
        <dbReference type="PROSITE" id="PS50931"/>
    </source>
</evidence>
<dbReference type="GO" id="GO:0003700">
    <property type="term" value="F:DNA-binding transcription factor activity"/>
    <property type="evidence" value="ECO:0007669"/>
    <property type="project" value="InterPro"/>
</dbReference>
<evidence type="ECO:0000256" key="2">
    <source>
        <dbReference type="ARBA" id="ARBA00023015"/>
    </source>
</evidence>
<evidence type="ECO:0000313" key="7">
    <source>
        <dbReference type="Proteomes" id="UP000285349"/>
    </source>
</evidence>
<comment type="caution">
    <text evidence="6">The sequence shown here is derived from an EMBL/GenBank/DDBJ whole genome shotgun (WGS) entry which is preliminary data.</text>
</comment>
<feature type="domain" description="HTH lysR-type" evidence="5">
    <location>
        <begin position="11"/>
        <end position="62"/>
    </location>
</feature>
<evidence type="ECO:0000313" key="6">
    <source>
        <dbReference type="EMBL" id="RON52291.1"/>
    </source>
</evidence>
<dbReference type="Pfam" id="PF00126">
    <property type="entry name" value="HTH_1"/>
    <property type="match status" value="1"/>
</dbReference>
<dbReference type="PROSITE" id="PS50931">
    <property type="entry name" value="HTH_LYSR"/>
    <property type="match status" value="1"/>
</dbReference>
<dbReference type="Gene3D" id="3.40.190.290">
    <property type="match status" value="1"/>
</dbReference>
<keyword evidence="4" id="KW-0804">Transcription</keyword>
<dbReference type="PRINTS" id="PR00039">
    <property type="entry name" value="HTHLYSR"/>
</dbReference>
<dbReference type="GO" id="GO:0043565">
    <property type="term" value="F:sequence-specific DNA binding"/>
    <property type="evidence" value="ECO:0007669"/>
    <property type="project" value="TreeGrafter"/>
</dbReference>
<dbReference type="InterPro" id="IPR036388">
    <property type="entry name" value="WH-like_DNA-bd_sf"/>
</dbReference>
<name>A0A423KGR0_9PSED</name>
<dbReference type="PANTHER" id="PTHR30537:SF3">
    <property type="entry name" value="TRANSCRIPTIONAL REGULATORY PROTEIN"/>
    <property type="match status" value="1"/>
</dbReference>
<dbReference type="RefSeq" id="WP_123508175.1">
    <property type="nucleotide sequence ID" value="NZ_MOBQ01000003.1"/>
</dbReference>
<dbReference type="OrthoDB" id="570111at2"/>
<dbReference type="InterPro" id="IPR005119">
    <property type="entry name" value="LysR_subst-bd"/>
</dbReference>
<protein>
    <submittedName>
        <fullName evidence="6">LysR family transcriptional regulator</fullName>
    </submittedName>
</protein>
<keyword evidence="2" id="KW-0805">Transcription regulation</keyword>
<dbReference type="Pfam" id="PF03466">
    <property type="entry name" value="LysR_substrate"/>
    <property type="match status" value="1"/>
</dbReference>
<gene>
    <name evidence="6" type="ORF">BK666_02660</name>
</gene>
<reference evidence="6 7" key="1">
    <citation type="submission" date="2016-10" db="EMBL/GenBank/DDBJ databases">
        <title>Comparative genome analysis of multiple Pseudomonas spp. focuses on biocontrol and plant growth promoting traits.</title>
        <authorList>
            <person name="Tao X.-Y."/>
            <person name="Taylor C.G."/>
        </authorList>
    </citation>
    <scope>NUCLEOTIDE SEQUENCE [LARGE SCALE GENOMIC DNA]</scope>
    <source>
        <strain evidence="6 7">37A10</strain>
    </source>
</reference>
<organism evidence="6 7">
    <name type="scientific">Pseudomonas frederiksbergensis</name>
    <dbReference type="NCBI Taxonomy" id="104087"/>
    <lineage>
        <taxon>Bacteria</taxon>
        <taxon>Pseudomonadati</taxon>
        <taxon>Pseudomonadota</taxon>
        <taxon>Gammaproteobacteria</taxon>
        <taxon>Pseudomonadales</taxon>
        <taxon>Pseudomonadaceae</taxon>
        <taxon>Pseudomonas</taxon>
    </lineage>
</organism>
<dbReference type="SUPFAM" id="SSF46785">
    <property type="entry name" value="Winged helix' DNA-binding domain"/>
    <property type="match status" value="1"/>
</dbReference>
<dbReference type="InterPro" id="IPR000847">
    <property type="entry name" value="LysR_HTH_N"/>
</dbReference>
<evidence type="ECO:0000256" key="4">
    <source>
        <dbReference type="ARBA" id="ARBA00023163"/>
    </source>
</evidence>
<dbReference type="GO" id="GO:0006351">
    <property type="term" value="P:DNA-templated transcription"/>
    <property type="evidence" value="ECO:0007669"/>
    <property type="project" value="TreeGrafter"/>
</dbReference>
<dbReference type="Gene3D" id="1.10.10.10">
    <property type="entry name" value="Winged helix-like DNA-binding domain superfamily/Winged helix DNA-binding domain"/>
    <property type="match status" value="1"/>
</dbReference>
<evidence type="ECO:0000256" key="1">
    <source>
        <dbReference type="ARBA" id="ARBA00009437"/>
    </source>
</evidence>
<dbReference type="PANTHER" id="PTHR30537">
    <property type="entry name" value="HTH-TYPE TRANSCRIPTIONAL REGULATOR"/>
    <property type="match status" value="1"/>
</dbReference>
<dbReference type="AlphaFoldDB" id="A0A423KGR0"/>
<dbReference type="Proteomes" id="UP000285349">
    <property type="component" value="Unassembled WGS sequence"/>
</dbReference>
<dbReference type="CDD" id="cd08422">
    <property type="entry name" value="PBP2_CrgA_like"/>
    <property type="match status" value="1"/>
</dbReference>
<keyword evidence="3" id="KW-0238">DNA-binding</keyword>
<dbReference type="EMBL" id="MOBQ01000003">
    <property type="protein sequence ID" value="RON52291.1"/>
    <property type="molecule type" value="Genomic_DNA"/>
</dbReference>